<protein>
    <recommendedName>
        <fullName evidence="4">SH3 domain-containing protein</fullName>
    </recommendedName>
</protein>
<dbReference type="RefSeq" id="XP_018269193.1">
    <property type="nucleotide sequence ID" value="XM_018414746.1"/>
</dbReference>
<dbReference type="PRINTS" id="PR00452">
    <property type="entry name" value="SH3DOMAIN"/>
</dbReference>
<dbReference type="PANTHER" id="PTHR45929:SF3">
    <property type="entry name" value="JAK PATHWAY SIGNAL TRANSDUCTION ADAPTOR MOLECULE"/>
    <property type="match status" value="1"/>
</dbReference>
<dbReference type="OMA" id="EWWKGRN"/>
<dbReference type="InterPro" id="IPR036028">
    <property type="entry name" value="SH3-like_dom_sf"/>
</dbReference>
<dbReference type="CDD" id="cd00174">
    <property type="entry name" value="SH3"/>
    <property type="match status" value="1"/>
</dbReference>
<organism evidence="5 6">
    <name type="scientific">Rhodotorula graminis (strain WP1)</name>
    <dbReference type="NCBI Taxonomy" id="578459"/>
    <lineage>
        <taxon>Eukaryota</taxon>
        <taxon>Fungi</taxon>
        <taxon>Dikarya</taxon>
        <taxon>Basidiomycota</taxon>
        <taxon>Pucciniomycotina</taxon>
        <taxon>Microbotryomycetes</taxon>
        <taxon>Sporidiobolales</taxon>
        <taxon>Sporidiobolaceae</taxon>
        <taxon>Rhodotorula</taxon>
    </lineage>
</organism>
<evidence type="ECO:0000313" key="5">
    <source>
        <dbReference type="EMBL" id="KPV73144.1"/>
    </source>
</evidence>
<keyword evidence="1 2" id="KW-0728">SH3 domain</keyword>
<feature type="region of interest" description="Disordered" evidence="3">
    <location>
        <begin position="56"/>
        <end position="82"/>
    </location>
</feature>
<dbReference type="PROSITE" id="PS50002">
    <property type="entry name" value="SH3"/>
    <property type="match status" value="1"/>
</dbReference>
<proteinExistence type="predicted"/>
<evidence type="ECO:0000256" key="2">
    <source>
        <dbReference type="PROSITE-ProRule" id="PRU00192"/>
    </source>
</evidence>
<dbReference type="EMBL" id="KQ474084">
    <property type="protein sequence ID" value="KPV73144.1"/>
    <property type="molecule type" value="Genomic_DNA"/>
</dbReference>
<dbReference type="OrthoDB" id="2528517at2759"/>
<dbReference type="Pfam" id="PF14604">
    <property type="entry name" value="SH3_9"/>
    <property type="match status" value="1"/>
</dbReference>
<feature type="compositionally biased region" description="Pro residues" evidence="3">
    <location>
        <begin position="203"/>
        <end position="218"/>
    </location>
</feature>
<feature type="domain" description="SH3" evidence="4">
    <location>
        <begin position="82"/>
        <end position="141"/>
    </location>
</feature>
<dbReference type="PANTHER" id="PTHR45929">
    <property type="entry name" value="JAK PATHWAY SIGNAL TRANSDUCTION ADAPTOR MOLECULE"/>
    <property type="match status" value="1"/>
</dbReference>
<feature type="compositionally biased region" description="Pro residues" evidence="3">
    <location>
        <begin position="70"/>
        <end position="82"/>
    </location>
</feature>
<gene>
    <name evidence="5" type="ORF">RHOBADRAFT_46249</name>
</gene>
<keyword evidence="6" id="KW-1185">Reference proteome</keyword>
<dbReference type="AlphaFoldDB" id="A0A0P9EIH7"/>
<dbReference type="Proteomes" id="UP000053890">
    <property type="component" value="Unassembled WGS sequence"/>
</dbReference>
<evidence type="ECO:0000256" key="1">
    <source>
        <dbReference type="ARBA" id="ARBA00022443"/>
    </source>
</evidence>
<dbReference type="GeneID" id="28975194"/>
<dbReference type="FunFam" id="2.30.30.40:FF:000072">
    <property type="entry name" value="Unconventional Myosin IB"/>
    <property type="match status" value="1"/>
</dbReference>
<dbReference type="STRING" id="578459.A0A0P9EIH7"/>
<dbReference type="Gene3D" id="2.30.30.40">
    <property type="entry name" value="SH3 Domains"/>
    <property type="match status" value="1"/>
</dbReference>
<dbReference type="InterPro" id="IPR001452">
    <property type="entry name" value="SH3_domain"/>
</dbReference>
<feature type="region of interest" description="Disordered" evidence="3">
    <location>
        <begin position="194"/>
        <end position="230"/>
    </location>
</feature>
<sequence length="254" mass="26448">MATPSSHALTQHLLSRLEADLAFLNSQQLLSASDLDLIRSKLAPIHAQQSLAALSVTGPSGSYGQQQQRVPPPPPVRAAQPPPRDLCRAVWDYAGGQADDLSFRQGDVISVDEEVNADWWKGTLNGRTGLFPRNHVERISSPSASPALAPPAPAPAPLQGHHTGSSASWAPPAPSSATVAPASFAYQQPQQYGEKNSYYGAGGPPPPPAPVAQPPVAPPKKQHKFAKQMGTAMASGAGFGVGASLASEAVHAIF</sequence>
<accession>A0A0P9EIH7</accession>
<dbReference type="SMART" id="SM00326">
    <property type="entry name" value="SH3"/>
    <property type="match status" value="1"/>
</dbReference>
<evidence type="ECO:0000256" key="3">
    <source>
        <dbReference type="SAM" id="MobiDB-lite"/>
    </source>
</evidence>
<feature type="compositionally biased region" description="Low complexity" evidence="3">
    <location>
        <begin position="165"/>
        <end position="174"/>
    </location>
</feature>
<dbReference type="SUPFAM" id="SSF50044">
    <property type="entry name" value="SH3-domain"/>
    <property type="match status" value="1"/>
</dbReference>
<name>A0A0P9EIH7_RHOGW</name>
<feature type="region of interest" description="Disordered" evidence="3">
    <location>
        <begin position="140"/>
        <end position="174"/>
    </location>
</feature>
<evidence type="ECO:0000259" key="4">
    <source>
        <dbReference type="PROSITE" id="PS50002"/>
    </source>
</evidence>
<reference evidence="5 6" key="1">
    <citation type="journal article" date="2015" name="Front. Microbiol.">
        <title>Genome sequence of the plant growth promoting endophytic yeast Rhodotorula graminis WP1.</title>
        <authorList>
            <person name="Firrincieli A."/>
            <person name="Otillar R."/>
            <person name="Salamov A."/>
            <person name="Schmutz J."/>
            <person name="Khan Z."/>
            <person name="Redman R.S."/>
            <person name="Fleck N.D."/>
            <person name="Lindquist E."/>
            <person name="Grigoriev I.V."/>
            <person name="Doty S.L."/>
        </authorList>
    </citation>
    <scope>NUCLEOTIDE SEQUENCE [LARGE SCALE GENOMIC DNA]</scope>
    <source>
        <strain evidence="5 6">WP1</strain>
    </source>
</reference>
<evidence type="ECO:0000313" key="6">
    <source>
        <dbReference type="Proteomes" id="UP000053890"/>
    </source>
</evidence>
<dbReference type="InterPro" id="IPR050670">
    <property type="entry name" value="STAM"/>
</dbReference>